<dbReference type="PANTHER" id="PTHR43539">
    <property type="entry name" value="FLAVIN-BINDING MONOOXYGENASE-LIKE PROTEIN (AFU_ORTHOLOGUE AFUA_4G09220)"/>
    <property type="match status" value="1"/>
</dbReference>
<organism evidence="2 3">
    <name type="scientific">Actinomadura macrotermitis</name>
    <dbReference type="NCBI Taxonomy" id="2585200"/>
    <lineage>
        <taxon>Bacteria</taxon>
        <taxon>Bacillati</taxon>
        <taxon>Actinomycetota</taxon>
        <taxon>Actinomycetes</taxon>
        <taxon>Streptosporangiales</taxon>
        <taxon>Thermomonosporaceae</taxon>
        <taxon>Actinomadura</taxon>
    </lineage>
</organism>
<dbReference type="Proteomes" id="UP000487268">
    <property type="component" value="Unassembled WGS sequence"/>
</dbReference>
<evidence type="ECO:0000313" key="3">
    <source>
        <dbReference type="Proteomes" id="UP000487268"/>
    </source>
</evidence>
<dbReference type="PRINTS" id="PR00368">
    <property type="entry name" value="FADPNR"/>
</dbReference>
<dbReference type="EMBL" id="WEGH01000001">
    <property type="protein sequence ID" value="MQY03679.1"/>
    <property type="molecule type" value="Genomic_DNA"/>
</dbReference>
<evidence type="ECO:0000313" key="2">
    <source>
        <dbReference type="EMBL" id="MQY03679.1"/>
    </source>
</evidence>
<dbReference type="GO" id="GO:0004497">
    <property type="term" value="F:monooxygenase activity"/>
    <property type="evidence" value="ECO:0007669"/>
    <property type="project" value="TreeGrafter"/>
</dbReference>
<comment type="caution">
    <text evidence="2">The sequence shown here is derived from an EMBL/GenBank/DDBJ whole genome shotgun (WGS) entry which is preliminary data.</text>
</comment>
<protein>
    <submittedName>
        <fullName evidence="2">Ferredoxin--NADP reductase</fullName>
        <ecNumber evidence="2">1.18.1.2</ecNumber>
    </submittedName>
</protein>
<proteinExistence type="predicted"/>
<dbReference type="RefSeq" id="WP_153531554.1">
    <property type="nucleotide sequence ID" value="NZ_WEGH01000001.1"/>
</dbReference>
<accession>A0A7K0BR83</accession>
<dbReference type="InterPro" id="IPR036188">
    <property type="entry name" value="FAD/NAD-bd_sf"/>
</dbReference>
<dbReference type="InterPro" id="IPR050982">
    <property type="entry name" value="Auxin_biosynth/cation_transpt"/>
</dbReference>
<dbReference type="OrthoDB" id="9778740at2"/>
<dbReference type="PANTHER" id="PTHR43539:SF78">
    <property type="entry name" value="FLAVIN-CONTAINING MONOOXYGENASE"/>
    <property type="match status" value="1"/>
</dbReference>
<evidence type="ECO:0000256" key="1">
    <source>
        <dbReference type="ARBA" id="ARBA00023002"/>
    </source>
</evidence>
<name>A0A7K0BR83_9ACTN</name>
<keyword evidence="1 2" id="KW-0560">Oxidoreductase</keyword>
<dbReference type="SUPFAM" id="SSF51905">
    <property type="entry name" value="FAD/NAD(P)-binding domain"/>
    <property type="match status" value="1"/>
</dbReference>
<dbReference type="AlphaFoldDB" id="A0A7K0BR83"/>
<sequence>MYDSALDVLVVGAGPYGLSVGAYLENLGVDYRIIGTPMDFWENNMPAGMLLKSEPFASSLGSPVPGLRFTDHVPGARTGQPVALPDFVAYGRWFARQAGLRPEPTEVVRLERGGLGYTATLATGETVHARGVVVAVGVGAFARSPAELGALPAGLASHSSDHRDLGVFAGRRVAVIGAGQSALETAVLLADNGAEPVLVARTRRLAWNAVPDEVAGGRRPLPRAPQSGLGRGFRTWVWSEQPWATRLLPDRSRQHIVRNTLGPAGSWWLRDRLDERVQVMLGRRVTAAAERDGQAVLTTRHPAGGEEVVADHVIAATGFACDLDRLAFLGPELRGRIVTRHGAPVLSKHFEASLPGLYFVGLAAAPSFGPVMRFVHGANFAAGRVACHVGRHAVGRRLDGATRAPAAAEV</sequence>
<dbReference type="GO" id="GO:0050660">
    <property type="term" value="F:flavin adenine dinucleotide binding"/>
    <property type="evidence" value="ECO:0007669"/>
    <property type="project" value="TreeGrafter"/>
</dbReference>
<dbReference type="PRINTS" id="PR00469">
    <property type="entry name" value="PNDRDTASEII"/>
</dbReference>
<dbReference type="Gene3D" id="3.50.50.60">
    <property type="entry name" value="FAD/NAD(P)-binding domain"/>
    <property type="match status" value="1"/>
</dbReference>
<dbReference type="EC" id="1.18.1.2" evidence="2"/>
<reference evidence="2 3" key="1">
    <citation type="submission" date="2019-10" db="EMBL/GenBank/DDBJ databases">
        <title>Actinomadura rubteroloni sp. nov. and Actinomadura macrotermitis sp. nov., isolated from the gut of fungus growing-termite Macrotermes natalensis.</title>
        <authorList>
            <person name="Benndorf R."/>
            <person name="Martin K."/>
            <person name="Kuefner M."/>
            <person name="De Beer W."/>
            <person name="Kaster A.-K."/>
            <person name="Vollmers J."/>
            <person name="Poulsen M."/>
            <person name="Beemelmanns C."/>
        </authorList>
    </citation>
    <scope>NUCLEOTIDE SEQUENCE [LARGE SCALE GENOMIC DNA]</scope>
    <source>
        <strain evidence="2 3">RB68</strain>
    </source>
</reference>
<dbReference type="GO" id="GO:0004324">
    <property type="term" value="F:ferredoxin-NADP+ reductase activity"/>
    <property type="evidence" value="ECO:0007669"/>
    <property type="project" value="UniProtKB-EC"/>
</dbReference>
<gene>
    <name evidence="2" type="ORF">ACRB68_17240</name>
</gene>
<dbReference type="Pfam" id="PF13738">
    <property type="entry name" value="Pyr_redox_3"/>
    <property type="match status" value="1"/>
</dbReference>
<keyword evidence="3" id="KW-1185">Reference proteome</keyword>